<proteinExistence type="predicted"/>
<dbReference type="Gene3D" id="3.40.50.12090">
    <property type="match status" value="1"/>
</dbReference>
<protein>
    <recommendedName>
        <fullName evidence="1">Rv2525c-like glycoside hydrolase-like domain-containing protein</fullName>
    </recommendedName>
</protein>
<reference evidence="3" key="1">
    <citation type="submission" date="2018-02" db="EMBL/GenBank/DDBJ databases">
        <authorList>
            <person name="Hausmann B."/>
        </authorList>
    </citation>
    <scope>NUCLEOTIDE SEQUENCE [LARGE SCALE GENOMIC DNA]</scope>
    <source>
        <strain evidence="3">Peat soil MAG SbF1</strain>
    </source>
</reference>
<gene>
    <name evidence="2" type="ORF">SBF1_3740010</name>
</gene>
<evidence type="ECO:0000313" key="2">
    <source>
        <dbReference type="EMBL" id="SPF46959.1"/>
    </source>
</evidence>
<accession>A0A2U3L5C7</accession>
<dbReference type="Proteomes" id="UP000238916">
    <property type="component" value="Unassembled WGS sequence"/>
</dbReference>
<sequence length="280" mass="29791">MEAIDCSTILTSTIASSLNAAGIVAVGRYLGYKTQGWSKSISPTELSAIQSSGLSVFLIWESDPTTAGYFSYDQGVNDGGLALAEMDYLGAPKSTAVYFTVDYDAQSSDMAAIIDYFSGVRDGLNGEFLVGAYGSYSVLGALQASSYAPDKYWQTYAWSSGMVFSGNDIYQYQNDTTLQGIAVDLDTIQYNSGCWPELEGNIMDYLVLYYGDADLQMAADLAQNFQCPIVQAAYATPALLASARTMYQVGGASAPTGVTLLAGADRFATMKAVLVAIGKD</sequence>
<dbReference type="Gene3D" id="3.20.20.80">
    <property type="entry name" value="Glycosidases"/>
    <property type="match status" value="1"/>
</dbReference>
<dbReference type="AlphaFoldDB" id="A0A2U3L5C7"/>
<dbReference type="EMBL" id="OMOF01000306">
    <property type="protein sequence ID" value="SPF46959.1"/>
    <property type="molecule type" value="Genomic_DNA"/>
</dbReference>
<dbReference type="Pfam" id="PF08924">
    <property type="entry name" value="Rv2525c_GlyHyd-like"/>
    <property type="match status" value="1"/>
</dbReference>
<name>A0A2U3L5C7_9FIRM</name>
<dbReference type="SUPFAM" id="SSF51445">
    <property type="entry name" value="(Trans)glycosidases"/>
    <property type="match status" value="1"/>
</dbReference>
<dbReference type="InterPro" id="IPR015020">
    <property type="entry name" value="Rv2525c-like_Glyco_Hydro-like"/>
</dbReference>
<feature type="domain" description="Rv2525c-like glycoside hydrolase-like" evidence="1">
    <location>
        <begin position="17"/>
        <end position="187"/>
    </location>
</feature>
<dbReference type="OrthoDB" id="1795295at2"/>
<organism evidence="2 3">
    <name type="scientific">Candidatus Desulfosporosinus infrequens</name>
    <dbReference type="NCBI Taxonomy" id="2043169"/>
    <lineage>
        <taxon>Bacteria</taxon>
        <taxon>Bacillati</taxon>
        <taxon>Bacillota</taxon>
        <taxon>Clostridia</taxon>
        <taxon>Eubacteriales</taxon>
        <taxon>Desulfitobacteriaceae</taxon>
        <taxon>Desulfosporosinus</taxon>
    </lineage>
</organism>
<evidence type="ECO:0000313" key="3">
    <source>
        <dbReference type="Proteomes" id="UP000238916"/>
    </source>
</evidence>
<evidence type="ECO:0000259" key="1">
    <source>
        <dbReference type="Pfam" id="PF08924"/>
    </source>
</evidence>
<dbReference type="InterPro" id="IPR017853">
    <property type="entry name" value="GH"/>
</dbReference>